<dbReference type="Proteomes" id="UP001303473">
    <property type="component" value="Unassembled WGS sequence"/>
</dbReference>
<sequence length="154" mass="17154">MAAVCVLLCHLFPCQPVPPSCLRQQLSSLASSNRAGPSSLRVDHVDSHATAVNHLIISRRRQNIFQCMLRGRHPSPTVIRLKLPHQAEKARSICYSMQKHGRWLGPLECGFQTGTWNPPWRLRWLSISATSERLAPSRLISACVSAGRTLVIQA</sequence>
<dbReference type="AlphaFoldDB" id="A0AAN6NC24"/>
<dbReference type="EMBL" id="MU853769">
    <property type="protein sequence ID" value="KAK3943029.1"/>
    <property type="molecule type" value="Genomic_DNA"/>
</dbReference>
<reference evidence="3" key="1">
    <citation type="journal article" date="2023" name="Mol. Phylogenet. Evol.">
        <title>Genome-scale phylogeny and comparative genomics of the fungal order Sordariales.</title>
        <authorList>
            <person name="Hensen N."/>
            <person name="Bonometti L."/>
            <person name="Westerberg I."/>
            <person name="Brannstrom I.O."/>
            <person name="Guillou S."/>
            <person name="Cros-Aarteil S."/>
            <person name="Calhoun S."/>
            <person name="Haridas S."/>
            <person name="Kuo A."/>
            <person name="Mondo S."/>
            <person name="Pangilinan J."/>
            <person name="Riley R."/>
            <person name="LaButti K."/>
            <person name="Andreopoulos B."/>
            <person name="Lipzen A."/>
            <person name="Chen C."/>
            <person name="Yan M."/>
            <person name="Daum C."/>
            <person name="Ng V."/>
            <person name="Clum A."/>
            <person name="Steindorff A."/>
            <person name="Ohm R.A."/>
            <person name="Martin F."/>
            <person name="Silar P."/>
            <person name="Natvig D.O."/>
            <person name="Lalanne C."/>
            <person name="Gautier V."/>
            <person name="Ament-Velasquez S.L."/>
            <person name="Kruys A."/>
            <person name="Hutchinson M.I."/>
            <person name="Powell A.J."/>
            <person name="Barry K."/>
            <person name="Miller A.N."/>
            <person name="Grigoriev I.V."/>
            <person name="Debuchy R."/>
            <person name="Gladieux P."/>
            <person name="Hiltunen Thoren M."/>
            <person name="Johannesson H."/>
        </authorList>
    </citation>
    <scope>NUCLEOTIDE SEQUENCE [LARGE SCALE GENOMIC DNA]</scope>
    <source>
        <strain evidence="3">CBS 340.73</strain>
    </source>
</reference>
<proteinExistence type="predicted"/>
<evidence type="ECO:0008006" key="4">
    <source>
        <dbReference type="Google" id="ProtNLM"/>
    </source>
</evidence>
<accession>A0AAN6NC24</accession>
<gene>
    <name evidence="2" type="ORF">QBC46DRAFT_405814</name>
</gene>
<organism evidence="2 3">
    <name type="scientific">Diplogelasinospora grovesii</name>
    <dbReference type="NCBI Taxonomy" id="303347"/>
    <lineage>
        <taxon>Eukaryota</taxon>
        <taxon>Fungi</taxon>
        <taxon>Dikarya</taxon>
        <taxon>Ascomycota</taxon>
        <taxon>Pezizomycotina</taxon>
        <taxon>Sordariomycetes</taxon>
        <taxon>Sordariomycetidae</taxon>
        <taxon>Sordariales</taxon>
        <taxon>Diplogelasinosporaceae</taxon>
        <taxon>Diplogelasinospora</taxon>
    </lineage>
</organism>
<feature type="signal peptide" evidence="1">
    <location>
        <begin position="1"/>
        <end position="16"/>
    </location>
</feature>
<feature type="chain" id="PRO_5042925422" description="Secreted protein" evidence="1">
    <location>
        <begin position="17"/>
        <end position="154"/>
    </location>
</feature>
<comment type="caution">
    <text evidence="2">The sequence shown here is derived from an EMBL/GenBank/DDBJ whole genome shotgun (WGS) entry which is preliminary data.</text>
</comment>
<name>A0AAN6NC24_9PEZI</name>
<keyword evidence="3" id="KW-1185">Reference proteome</keyword>
<evidence type="ECO:0000313" key="2">
    <source>
        <dbReference type="EMBL" id="KAK3943029.1"/>
    </source>
</evidence>
<evidence type="ECO:0000313" key="3">
    <source>
        <dbReference type="Proteomes" id="UP001303473"/>
    </source>
</evidence>
<protein>
    <recommendedName>
        <fullName evidence="4">Secreted protein</fullName>
    </recommendedName>
</protein>
<evidence type="ECO:0000256" key="1">
    <source>
        <dbReference type="SAM" id="SignalP"/>
    </source>
</evidence>
<keyword evidence="1" id="KW-0732">Signal</keyword>